<dbReference type="EMBL" id="MCFL01000075">
    <property type="protein sequence ID" value="ORZ30755.1"/>
    <property type="molecule type" value="Genomic_DNA"/>
</dbReference>
<dbReference type="AlphaFoldDB" id="A0A1Y2H8C0"/>
<gene>
    <name evidence="1" type="ORF">BCR44DRAFT_43145</name>
</gene>
<keyword evidence="2" id="KW-1185">Reference proteome</keyword>
<protein>
    <submittedName>
        <fullName evidence="1">Uncharacterized protein</fullName>
    </submittedName>
</protein>
<sequence length="217" mass="24412">MQFQPNDQVSRRPPLRLPAGVWHAVARIVLSQHEHDDRWHHVFPKLDRFAICQPLCGGMLEQMLDKLPAGCKIELMPPTTSSRSRPVCEAFTFGDLVLKFKGKRNANVWRALLNPAAVPLPCGLVRDTVMVHVEETDRALVEVHADLVAKVVVKLLSQHLPTAMPGVRMRVAATREKEQVEKVFFKAFATSGCEANVYSPDTDVEIDVHHDQDDVRN</sequence>
<proteinExistence type="predicted"/>
<dbReference type="Proteomes" id="UP000193411">
    <property type="component" value="Unassembled WGS sequence"/>
</dbReference>
<evidence type="ECO:0000313" key="2">
    <source>
        <dbReference type="Proteomes" id="UP000193411"/>
    </source>
</evidence>
<evidence type="ECO:0000313" key="1">
    <source>
        <dbReference type="EMBL" id="ORZ30755.1"/>
    </source>
</evidence>
<name>A0A1Y2H8C0_9FUNG</name>
<reference evidence="1 2" key="1">
    <citation type="submission" date="2016-07" db="EMBL/GenBank/DDBJ databases">
        <title>Pervasive Adenine N6-methylation of Active Genes in Fungi.</title>
        <authorList>
            <consortium name="DOE Joint Genome Institute"/>
            <person name="Mondo S.J."/>
            <person name="Dannebaum R.O."/>
            <person name="Kuo R.C."/>
            <person name="Labutti K."/>
            <person name="Haridas S."/>
            <person name="Kuo A."/>
            <person name="Salamov A."/>
            <person name="Ahrendt S.R."/>
            <person name="Lipzen A."/>
            <person name="Sullivan W."/>
            <person name="Andreopoulos W.B."/>
            <person name="Clum A."/>
            <person name="Lindquist E."/>
            <person name="Daum C."/>
            <person name="Ramamoorthy G.K."/>
            <person name="Gryganskyi A."/>
            <person name="Culley D."/>
            <person name="Magnuson J.K."/>
            <person name="James T.Y."/>
            <person name="O'Malley M.A."/>
            <person name="Stajich J.E."/>
            <person name="Spatafora J.W."/>
            <person name="Visel A."/>
            <person name="Grigoriev I.V."/>
        </authorList>
    </citation>
    <scope>NUCLEOTIDE SEQUENCE [LARGE SCALE GENOMIC DNA]</scope>
    <source>
        <strain evidence="1 2">PL171</strain>
    </source>
</reference>
<accession>A0A1Y2H8C0</accession>
<comment type="caution">
    <text evidence="1">The sequence shown here is derived from an EMBL/GenBank/DDBJ whole genome shotgun (WGS) entry which is preliminary data.</text>
</comment>
<organism evidence="1 2">
    <name type="scientific">Catenaria anguillulae PL171</name>
    <dbReference type="NCBI Taxonomy" id="765915"/>
    <lineage>
        <taxon>Eukaryota</taxon>
        <taxon>Fungi</taxon>
        <taxon>Fungi incertae sedis</taxon>
        <taxon>Blastocladiomycota</taxon>
        <taxon>Blastocladiomycetes</taxon>
        <taxon>Blastocladiales</taxon>
        <taxon>Catenariaceae</taxon>
        <taxon>Catenaria</taxon>
    </lineage>
</organism>